<dbReference type="AlphaFoldDB" id="A0A543EG37"/>
<comment type="caution">
    <text evidence="2">The sequence shown here is derived from an EMBL/GenBank/DDBJ whole genome shotgun (WGS) entry which is preliminary data.</text>
</comment>
<keyword evidence="3" id="KW-1185">Reference proteome</keyword>
<feature type="region of interest" description="Disordered" evidence="1">
    <location>
        <begin position="36"/>
        <end position="85"/>
    </location>
</feature>
<proteinExistence type="predicted"/>
<reference evidence="2 3" key="1">
    <citation type="submission" date="2019-06" db="EMBL/GenBank/DDBJ databases">
        <title>Sorghum-associated microbial communities from plants grown in Nebraska, USA.</title>
        <authorList>
            <person name="Schachtman D."/>
        </authorList>
    </citation>
    <scope>NUCLEOTIDE SEQUENCE [LARGE SCALE GENOMIC DNA]</scope>
    <source>
        <strain evidence="2 3">110</strain>
    </source>
</reference>
<feature type="compositionally biased region" description="Polar residues" evidence="1">
    <location>
        <begin position="39"/>
        <end position="73"/>
    </location>
</feature>
<dbReference type="EMBL" id="VFPD01000001">
    <property type="protein sequence ID" value="TQM20489.1"/>
    <property type="molecule type" value="Genomic_DNA"/>
</dbReference>
<name>A0A543EG37_9FLAO</name>
<accession>A0A543EG37</accession>
<evidence type="ECO:0000256" key="1">
    <source>
        <dbReference type="SAM" id="MobiDB-lite"/>
    </source>
</evidence>
<organism evidence="2 3">
    <name type="scientific">Chryseobacterium aquifrigidense</name>
    <dbReference type="NCBI Taxonomy" id="558021"/>
    <lineage>
        <taxon>Bacteria</taxon>
        <taxon>Pseudomonadati</taxon>
        <taxon>Bacteroidota</taxon>
        <taxon>Flavobacteriia</taxon>
        <taxon>Flavobacteriales</taxon>
        <taxon>Weeksellaceae</taxon>
        <taxon>Chryseobacterium group</taxon>
        <taxon>Chryseobacterium</taxon>
    </lineage>
</organism>
<evidence type="ECO:0000313" key="2">
    <source>
        <dbReference type="EMBL" id="TQM20489.1"/>
    </source>
</evidence>
<gene>
    <name evidence="2" type="ORF">FB551_0159</name>
</gene>
<protein>
    <submittedName>
        <fullName evidence="2">Uncharacterized protein</fullName>
    </submittedName>
</protein>
<dbReference type="Proteomes" id="UP000316437">
    <property type="component" value="Unassembled WGS sequence"/>
</dbReference>
<sequence>MLSTFDTTHTTKFNSMKFIVSFIVLAGLFVVSCKKEPQTQRTNTDTIMASDSLTSGSAQISPDSADQTPTVDSSAYDVDSIKKSK</sequence>
<evidence type="ECO:0000313" key="3">
    <source>
        <dbReference type="Proteomes" id="UP000316437"/>
    </source>
</evidence>